<comment type="caution">
    <text evidence="2">The sequence shown here is derived from an EMBL/GenBank/DDBJ whole genome shotgun (WGS) entry which is preliminary data.</text>
</comment>
<keyword evidence="1" id="KW-0812">Transmembrane</keyword>
<proteinExistence type="predicted"/>
<protein>
    <submittedName>
        <fullName evidence="2">Uncharacterized protein</fullName>
    </submittedName>
</protein>
<feature type="transmembrane region" description="Helical" evidence="1">
    <location>
        <begin position="41"/>
        <end position="66"/>
    </location>
</feature>
<evidence type="ECO:0000256" key="1">
    <source>
        <dbReference type="SAM" id="Phobius"/>
    </source>
</evidence>
<keyword evidence="1" id="KW-0472">Membrane</keyword>
<feature type="transmembrane region" description="Helical" evidence="1">
    <location>
        <begin position="73"/>
        <end position="93"/>
    </location>
</feature>
<gene>
    <name evidence="2" type="ORF">HNR19_002791</name>
</gene>
<keyword evidence="1" id="KW-1133">Transmembrane helix</keyword>
<keyword evidence="3" id="KW-1185">Reference proteome</keyword>
<reference evidence="2 3" key="1">
    <citation type="submission" date="2020-07" db="EMBL/GenBank/DDBJ databases">
        <title>Sequencing the genomes of 1000 actinobacteria strains.</title>
        <authorList>
            <person name="Klenk H.-P."/>
        </authorList>
    </citation>
    <scope>NUCLEOTIDE SEQUENCE [LARGE SCALE GENOMIC DNA]</scope>
    <source>
        <strain evidence="2 3">DSM 103833</strain>
    </source>
</reference>
<evidence type="ECO:0000313" key="3">
    <source>
        <dbReference type="Proteomes" id="UP000530424"/>
    </source>
</evidence>
<dbReference type="AlphaFoldDB" id="A0A853C7B4"/>
<dbReference type="RefSeq" id="WP_179668503.1">
    <property type="nucleotide sequence ID" value="NZ_JACCFP010000001.1"/>
</dbReference>
<accession>A0A853C7B4</accession>
<organism evidence="2 3">
    <name type="scientific">Nocardioides thalensis</name>
    <dbReference type="NCBI Taxonomy" id="1914755"/>
    <lineage>
        <taxon>Bacteria</taxon>
        <taxon>Bacillati</taxon>
        <taxon>Actinomycetota</taxon>
        <taxon>Actinomycetes</taxon>
        <taxon>Propionibacteriales</taxon>
        <taxon>Nocardioidaceae</taxon>
        <taxon>Nocardioides</taxon>
    </lineage>
</organism>
<sequence length="99" mass="10058">MVLASLALVLAVPGAVAAVWMWAETDRYIATAGDSGLAGLGYLLPLVVGIPSGLGLAFALPALALWRRMPRTALGCGIAALMPIALLAALYLVEVIGSV</sequence>
<dbReference type="Proteomes" id="UP000530424">
    <property type="component" value="Unassembled WGS sequence"/>
</dbReference>
<evidence type="ECO:0000313" key="2">
    <source>
        <dbReference type="EMBL" id="NYJ02093.1"/>
    </source>
</evidence>
<dbReference type="EMBL" id="JACCFP010000001">
    <property type="protein sequence ID" value="NYJ02093.1"/>
    <property type="molecule type" value="Genomic_DNA"/>
</dbReference>
<name>A0A853C7B4_9ACTN</name>